<evidence type="ECO:0000256" key="1">
    <source>
        <dbReference type="ARBA" id="ARBA00022679"/>
    </source>
</evidence>
<dbReference type="GO" id="GO:0005975">
    <property type="term" value="P:carbohydrate metabolic process"/>
    <property type="evidence" value="ECO:0007669"/>
    <property type="project" value="InterPro"/>
</dbReference>
<dbReference type="Gene3D" id="3.30.420.40">
    <property type="match status" value="2"/>
</dbReference>
<name>A0A6J6V8U6_9ZZZZ</name>
<dbReference type="PANTHER" id="PTHR43095">
    <property type="entry name" value="SUGAR KINASE"/>
    <property type="match status" value="1"/>
</dbReference>
<dbReference type="GO" id="GO:0016301">
    <property type="term" value="F:kinase activity"/>
    <property type="evidence" value="ECO:0007669"/>
    <property type="project" value="UniProtKB-KW"/>
</dbReference>
<dbReference type="SUPFAM" id="SSF53067">
    <property type="entry name" value="Actin-like ATPase domain"/>
    <property type="match status" value="2"/>
</dbReference>
<dbReference type="Pfam" id="PF02782">
    <property type="entry name" value="FGGY_C"/>
    <property type="match status" value="1"/>
</dbReference>
<feature type="domain" description="Carbohydrate kinase FGGY N-terminal" evidence="3">
    <location>
        <begin position="5"/>
        <end position="248"/>
    </location>
</feature>
<dbReference type="InterPro" id="IPR018484">
    <property type="entry name" value="FGGY_N"/>
</dbReference>
<evidence type="ECO:0000259" key="3">
    <source>
        <dbReference type="Pfam" id="PF00370"/>
    </source>
</evidence>
<evidence type="ECO:0000313" key="5">
    <source>
        <dbReference type="EMBL" id="CAB4767385.1"/>
    </source>
</evidence>
<evidence type="ECO:0000259" key="4">
    <source>
        <dbReference type="Pfam" id="PF02782"/>
    </source>
</evidence>
<dbReference type="PIRSF" id="PIRSF000538">
    <property type="entry name" value="GlpK"/>
    <property type="match status" value="1"/>
</dbReference>
<dbReference type="Pfam" id="PF00370">
    <property type="entry name" value="FGGY_N"/>
    <property type="match status" value="1"/>
</dbReference>
<sequence length="491" mass="52355">MTEAVIVGFDLGTSGMKAVSINHSGEIVARASAKYPTQRPESGASEQDPMDWIAAVKEVSVAILSTTNSAPWSAIGLSGMLPTLVTVDSNGNPIGSAITWEDGRAEVQGDALRRKIGEDVLYRRTGQWVDGRYLLPMLARLCTVEPERVQQSGMLLGAKDFLYAWLTSTYVTDPSIATGFGCYDIHTGQWDQEVISEYSSKYTMLSLPEIVPSKTLHPLNNHAASFLGLPAGIPVCVGAADSVLGAIGMGAKAPGDIAYVAGTSTIILGISDSPIYDPKHRYLITPMVDAGTWGLEMDLLSTGSAIRWLSQLLDVSDEKALLAMAAQSDAGRAPVFLPYVAPGEQGALWDPTLTGNILGLDLGHSRADIARGLIDGIINESARCVRTLNEIGFDTLGDDSLRVSGGSANDLWFRQQLADATSRRVETTIGNEPDRSALGAAIVAAEAIGIELTTSVNDFEEVIPDPGALNYWNNLLIRNDVAREIITPINP</sequence>
<dbReference type="EMBL" id="CAEZZR010000020">
    <property type="protein sequence ID" value="CAB4767385.1"/>
    <property type="molecule type" value="Genomic_DNA"/>
</dbReference>
<dbReference type="InterPro" id="IPR000577">
    <property type="entry name" value="Carb_kinase_FGGY"/>
</dbReference>
<evidence type="ECO:0000256" key="2">
    <source>
        <dbReference type="ARBA" id="ARBA00022777"/>
    </source>
</evidence>
<dbReference type="InterPro" id="IPR043129">
    <property type="entry name" value="ATPase_NBD"/>
</dbReference>
<dbReference type="InterPro" id="IPR050406">
    <property type="entry name" value="FGGY_Carb_Kinase"/>
</dbReference>
<organism evidence="5">
    <name type="scientific">freshwater metagenome</name>
    <dbReference type="NCBI Taxonomy" id="449393"/>
    <lineage>
        <taxon>unclassified sequences</taxon>
        <taxon>metagenomes</taxon>
        <taxon>ecological metagenomes</taxon>
    </lineage>
</organism>
<reference evidence="5" key="1">
    <citation type="submission" date="2020-05" db="EMBL/GenBank/DDBJ databases">
        <authorList>
            <person name="Chiriac C."/>
            <person name="Salcher M."/>
            <person name="Ghai R."/>
            <person name="Kavagutti S V."/>
        </authorList>
    </citation>
    <scope>NUCLEOTIDE SEQUENCE</scope>
</reference>
<keyword evidence="1" id="KW-0808">Transferase</keyword>
<dbReference type="InterPro" id="IPR018485">
    <property type="entry name" value="FGGY_C"/>
</dbReference>
<dbReference type="AlphaFoldDB" id="A0A6J6V8U6"/>
<gene>
    <name evidence="5" type="ORF">UFOPK2907_00344</name>
</gene>
<feature type="domain" description="Carbohydrate kinase FGGY C-terminal" evidence="4">
    <location>
        <begin position="258"/>
        <end position="446"/>
    </location>
</feature>
<keyword evidence="2" id="KW-0418">Kinase</keyword>
<proteinExistence type="predicted"/>
<protein>
    <submittedName>
        <fullName evidence="5">Unannotated protein</fullName>
    </submittedName>
</protein>
<accession>A0A6J6V8U6</accession>